<dbReference type="Proteomes" id="UP000681967">
    <property type="component" value="Unassembled WGS sequence"/>
</dbReference>
<evidence type="ECO:0000313" key="4">
    <source>
        <dbReference type="EMBL" id="CAF2059004.1"/>
    </source>
</evidence>
<dbReference type="AlphaFoldDB" id="A0A815GZL2"/>
<gene>
    <name evidence="5" type="ORF">BYL167_LOCUS5223</name>
    <name evidence="2" type="ORF">CJN711_LOCUS19239</name>
    <name evidence="7" type="ORF">GIL414_LOCUS27207</name>
    <name evidence="3" type="ORF">KQP761_LOCUS36059</name>
    <name evidence="4" type="ORF">MBJ925_LOCUS14542</name>
    <name evidence="6" type="ORF">SMN809_LOCUS6433</name>
</gene>
<evidence type="ECO:0000259" key="1">
    <source>
        <dbReference type="Pfam" id="PF12697"/>
    </source>
</evidence>
<dbReference type="EMBL" id="CAJOBJ010042285">
    <property type="protein sequence ID" value="CAF4332794.1"/>
    <property type="molecule type" value="Genomic_DNA"/>
</dbReference>
<dbReference type="Proteomes" id="UP000681720">
    <property type="component" value="Unassembled WGS sequence"/>
</dbReference>
<proteinExistence type="predicted"/>
<dbReference type="EMBL" id="CAJOBI010001738">
    <property type="protein sequence ID" value="CAF3897047.1"/>
    <property type="molecule type" value="Genomic_DNA"/>
</dbReference>
<dbReference type="SUPFAM" id="SSF53474">
    <property type="entry name" value="alpha/beta-Hydrolases"/>
    <property type="match status" value="1"/>
</dbReference>
<dbReference type="EMBL" id="CAJNOV010009001">
    <property type="protein sequence ID" value="CAF1347245.1"/>
    <property type="molecule type" value="Genomic_DNA"/>
</dbReference>
<dbReference type="Proteomes" id="UP000663855">
    <property type="component" value="Unassembled WGS sequence"/>
</dbReference>
<dbReference type="Pfam" id="PF12697">
    <property type="entry name" value="Abhydrolase_6"/>
    <property type="match status" value="1"/>
</dbReference>
<dbReference type="InterPro" id="IPR050266">
    <property type="entry name" value="AB_hydrolase_sf"/>
</dbReference>
<evidence type="ECO:0000313" key="2">
    <source>
        <dbReference type="EMBL" id="CAF1347245.1"/>
    </source>
</evidence>
<dbReference type="OrthoDB" id="190201at2759"/>
<organism evidence="2 8">
    <name type="scientific">Rotaria magnacalcarata</name>
    <dbReference type="NCBI Taxonomy" id="392030"/>
    <lineage>
        <taxon>Eukaryota</taxon>
        <taxon>Metazoa</taxon>
        <taxon>Spiralia</taxon>
        <taxon>Gnathifera</taxon>
        <taxon>Rotifera</taxon>
        <taxon>Eurotatoria</taxon>
        <taxon>Bdelloidea</taxon>
        <taxon>Philodinida</taxon>
        <taxon>Philodinidae</taxon>
        <taxon>Rotaria</taxon>
    </lineage>
</organism>
<evidence type="ECO:0000313" key="3">
    <source>
        <dbReference type="EMBL" id="CAF1678889.1"/>
    </source>
</evidence>
<dbReference type="EMBL" id="CAJNRE010006789">
    <property type="protein sequence ID" value="CAF2059004.1"/>
    <property type="molecule type" value="Genomic_DNA"/>
</dbReference>
<accession>A0A815GZL2</accession>
<dbReference type="EMBL" id="CAJNOW010020379">
    <property type="protein sequence ID" value="CAF1678889.1"/>
    <property type="molecule type" value="Genomic_DNA"/>
</dbReference>
<dbReference type="EMBL" id="CAJOBH010001176">
    <property type="protein sequence ID" value="CAF3840022.1"/>
    <property type="molecule type" value="Genomic_DNA"/>
</dbReference>
<dbReference type="Proteomes" id="UP000663824">
    <property type="component" value="Unassembled WGS sequence"/>
</dbReference>
<evidence type="ECO:0000313" key="6">
    <source>
        <dbReference type="EMBL" id="CAF3897047.1"/>
    </source>
</evidence>
<dbReference type="PANTHER" id="PTHR43798">
    <property type="entry name" value="MONOACYLGLYCEROL LIPASE"/>
    <property type="match status" value="1"/>
</dbReference>
<feature type="domain" description="AB hydrolase-1" evidence="1">
    <location>
        <begin position="43"/>
        <end position="293"/>
    </location>
</feature>
<dbReference type="InterPro" id="IPR000073">
    <property type="entry name" value="AB_hydrolase_1"/>
</dbReference>
<reference evidence="2" key="1">
    <citation type="submission" date="2021-02" db="EMBL/GenBank/DDBJ databases">
        <authorList>
            <person name="Nowell W R."/>
        </authorList>
    </citation>
    <scope>NUCLEOTIDE SEQUENCE</scope>
</reference>
<dbReference type="Gene3D" id="3.40.50.1820">
    <property type="entry name" value="alpha/beta hydrolase"/>
    <property type="match status" value="1"/>
</dbReference>
<name>A0A815GZL2_9BILA</name>
<dbReference type="Proteomes" id="UP000676336">
    <property type="component" value="Unassembled WGS sequence"/>
</dbReference>
<protein>
    <recommendedName>
        <fullName evidence="1">AB hydrolase-1 domain-containing protein</fullName>
    </recommendedName>
</protein>
<evidence type="ECO:0000313" key="8">
    <source>
        <dbReference type="Proteomes" id="UP000663855"/>
    </source>
</evidence>
<evidence type="ECO:0000313" key="7">
    <source>
        <dbReference type="EMBL" id="CAF4332794.1"/>
    </source>
</evidence>
<dbReference type="Proteomes" id="UP000663834">
    <property type="component" value="Unassembled WGS sequence"/>
</dbReference>
<dbReference type="InterPro" id="IPR029058">
    <property type="entry name" value="AB_hydrolase_fold"/>
</dbReference>
<sequence length="310" mass="35826">MPSTPSSNFVVLPNRPIVTSNGEINRSHLKLHYWEWKGHEPIILFCHGCSFHGRCYDRIINEALNGFHVIAIDLRGHGRSQAHPPNYDVRWLGEDVLEFIETLSLSKDQLIGIAHSMGGYALTYAAAIAPTRLFRYLLLFDPGIISRSLYGIGDQRHEALEYILRRKSQWSSIEEMISKLENREPFSRWLKDILRNYCTYALNENYKLTCTAEAEHSLYQSSLQSNSNIYPLIERSKFIKDIPIHVVRSSLPFSIGQFDTSPTAPDLVKWFKKGRTTHMKNATHLFPMEQPELTSDYVKEMIRENIRSQL</sequence>
<comment type="caution">
    <text evidence="2">The sequence shown here is derived from an EMBL/GenBank/DDBJ whole genome shotgun (WGS) entry which is preliminary data.</text>
</comment>
<evidence type="ECO:0000313" key="5">
    <source>
        <dbReference type="EMBL" id="CAF3840022.1"/>
    </source>
</evidence>